<proteinExistence type="predicted"/>
<reference evidence="3" key="3">
    <citation type="submission" date="2016-02" db="EMBL/GenBank/DDBJ databases">
        <title>Draft genome of pathogenic Streptomyces sp. in Japan.</title>
        <authorList>
            <person name="Tomihama T."/>
            <person name="Ikenaga M."/>
            <person name="Sakai M."/>
            <person name="Okubo T."/>
            <person name="Ikeda S."/>
        </authorList>
    </citation>
    <scope>NUCLEOTIDE SEQUENCE [LARGE SCALE GENOMIC DNA]</scope>
    <source>
        <strain evidence="3">S58</strain>
    </source>
</reference>
<dbReference type="Proteomes" id="UP000067448">
    <property type="component" value="Unassembled WGS sequence"/>
</dbReference>
<dbReference type="Gene3D" id="3.40.50.150">
    <property type="entry name" value="Vaccinia Virus protein VP39"/>
    <property type="match status" value="1"/>
</dbReference>
<feature type="domain" description="Methyltransferase type 11" evidence="1">
    <location>
        <begin position="61"/>
        <end position="151"/>
    </location>
</feature>
<reference evidence="2 3" key="2">
    <citation type="journal article" date="2016" name="Genome Announc.">
        <title>Draft Genome Sequences of Streptomyces scabiei S58, Streptomyces turgidiscabies T45, and Streptomyces acidiscabies a10, the Pathogens of Potato Common Scab, Isolated in Japan.</title>
        <authorList>
            <person name="Tomihama T."/>
            <person name="Nishi Y."/>
            <person name="Sakai M."/>
            <person name="Ikenaga M."/>
            <person name="Okubo T."/>
            <person name="Ikeda S."/>
        </authorList>
    </citation>
    <scope>NUCLEOTIDE SEQUENCE [LARGE SCALE GENOMIC DNA]</scope>
    <source>
        <strain evidence="2 3">S58</strain>
    </source>
</reference>
<accession>A0A117EDL7</accession>
<gene>
    <name evidence="2" type="primary">ubiE_5</name>
    <name evidence="2" type="ORF">SsS58_02743</name>
</gene>
<dbReference type="EMBL" id="BCMM01000011">
    <property type="protein sequence ID" value="GAQ62376.1"/>
    <property type="molecule type" value="Genomic_DNA"/>
</dbReference>
<dbReference type="InterPro" id="IPR029063">
    <property type="entry name" value="SAM-dependent_MTases_sf"/>
</dbReference>
<dbReference type="EC" id="2.1.1.163" evidence="2"/>
<organism evidence="2 3">
    <name type="scientific">Streptomyces scabiei</name>
    <dbReference type="NCBI Taxonomy" id="1930"/>
    <lineage>
        <taxon>Bacteria</taxon>
        <taxon>Bacillati</taxon>
        <taxon>Actinomycetota</taxon>
        <taxon>Actinomycetes</taxon>
        <taxon>Kitasatosporales</taxon>
        <taxon>Streptomycetaceae</taxon>
        <taxon>Streptomyces</taxon>
    </lineage>
</organism>
<dbReference type="SUPFAM" id="SSF53335">
    <property type="entry name" value="S-adenosyl-L-methionine-dependent methyltransferases"/>
    <property type="match status" value="1"/>
</dbReference>
<dbReference type="PANTHER" id="PTHR42912">
    <property type="entry name" value="METHYLTRANSFERASE"/>
    <property type="match status" value="1"/>
</dbReference>
<keyword evidence="2" id="KW-0808">Transferase</keyword>
<reference evidence="3" key="1">
    <citation type="submission" date="2015-11" db="EMBL/GenBank/DDBJ databases">
        <authorList>
            <consortium name="Cross-ministerial Strategic Innovation Promotion Program (SIP) consortium"/>
            <person name="Tomihama T."/>
            <person name="Ikenaga M."/>
            <person name="Sakai M."/>
            <person name="Okubo T."/>
            <person name="Ikeda S."/>
        </authorList>
    </citation>
    <scope>NUCLEOTIDE SEQUENCE [LARGE SCALE GENOMIC DNA]</scope>
    <source>
        <strain evidence="3">S58</strain>
    </source>
</reference>
<dbReference type="GO" id="GO:0043770">
    <property type="term" value="F:demethylmenaquinone methyltransferase activity"/>
    <property type="evidence" value="ECO:0007669"/>
    <property type="project" value="UniProtKB-EC"/>
</dbReference>
<dbReference type="CDD" id="cd02440">
    <property type="entry name" value="AdoMet_MTases"/>
    <property type="match status" value="1"/>
</dbReference>
<evidence type="ECO:0000313" key="2">
    <source>
        <dbReference type="EMBL" id="GAQ62376.1"/>
    </source>
</evidence>
<dbReference type="Pfam" id="PF08241">
    <property type="entry name" value="Methyltransf_11"/>
    <property type="match status" value="1"/>
</dbReference>
<dbReference type="InterPro" id="IPR050508">
    <property type="entry name" value="Methyltransf_Superfamily"/>
</dbReference>
<name>A0A117EDL7_STRSC</name>
<evidence type="ECO:0000313" key="3">
    <source>
        <dbReference type="Proteomes" id="UP000067448"/>
    </source>
</evidence>
<comment type="caution">
    <text evidence="2">The sequence shown here is derived from an EMBL/GenBank/DDBJ whole genome shotgun (WGS) entry which is preliminary data.</text>
</comment>
<dbReference type="RefSeq" id="WP_059080189.1">
    <property type="nucleotide sequence ID" value="NZ_BCMM01000011.1"/>
</dbReference>
<keyword evidence="2" id="KW-0489">Methyltransferase</keyword>
<dbReference type="GO" id="GO:0032259">
    <property type="term" value="P:methylation"/>
    <property type="evidence" value="ECO:0007669"/>
    <property type="project" value="UniProtKB-KW"/>
</dbReference>
<sequence>MDTTGPRTAESLAARFHDVDSSGVPEDFIAYLRKMEESESGRAVRKATYRALETAGSKGTDVGCGAGRAVADLVGLGKDAVGVDSSQAMVDAALARFPDCRFVQGSAFELPFEDGELSWYRSERTFLHFGDPAEALSEARRVLKPGGTIVLADPDLGSMVVSSRIPGTTEAVKHAFCSAVPNPHSGTRSASHLADAGFTDIEVVPIMAALNDHASAFGVVLEPALTAALARGVVSEEEAARWKDDLSDLSRRNAFTATATFFVTTARRAS</sequence>
<evidence type="ECO:0000259" key="1">
    <source>
        <dbReference type="Pfam" id="PF08241"/>
    </source>
</evidence>
<protein>
    <submittedName>
        <fullName evidence="2">Demethylmenaquinone methyltransferase</fullName>
        <ecNumber evidence="2">2.1.1.163</ecNumber>
    </submittedName>
</protein>
<dbReference type="AlphaFoldDB" id="A0A117EDL7"/>
<dbReference type="GO" id="GO:0008757">
    <property type="term" value="F:S-adenosylmethionine-dependent methyltransferase activity"/>
    <property type="evidence" value="ECO:0007669"/>
    <property type="project" value="InterPro"/>
</dbReference>
<dbReference type="InterPro" id="IPR013216">
    <property type="entry name" value="Methyltransf_11"/>
</dbReference>
<dbReference type="OrthoDB" id="3636702at2"/>